<evidence type="ECO:0000256" key="1">
    <source>
        <dbReference type="ARBA" id="ARBA00004155"/>
    </source>
</evidence>
<dbReference type="GO" id="GO:0022857">
    <property type="term" value="F:transmembrane transporter activity"/>
    <property type="evidence" value="ECO:0007669"/>
    <property type="project" value="InterPro"/>
</dbReference>
<dbReference type="SUPFAM" id="SSF103473">
    <property type="entry name" value="MFS general substrate transporter"/>
    <property type="match status" value="1"/>
</dbReference>
<evidence type="ECO:0000256" key="9">
    <source>
        <dbReference type="ARBA" id="ARBA00044878"/>
    </source>
</evidence>
<gene>
    <name evidence="26" type="ORF">KP79_PYT05876</name>
</gene>
<evidence type="ECO:0000256" key="4">
    <source>
        <dbReference type="ARBA" id="ARBA00022692"/>
    </source>
</evidence>
<feature type="transmembrane region" description="Helical" evidence="25">
    <location>
        <begin position="90"/>
        <end position="110"/>
    </location>
</feature>
<comment type="caution">
    <text evidence="26">The sequence shown here is derived from an EMBL/GenBank/DDBJ whole genome shotgun (WGS) entry which is preliminary data.</text>
</comment>
<evidence type="ECO:0000256" key="10">
    <source>
        <dbReference type="ARBA" id="ARBA00044881"/>
    </source>
</evidence>
<evidence type="ECO:0000256" key="20">
    <source>
        <dbReference type="ARBA" id="ARBA00044924"/>
    </source>
</evidence>
<comment type="catalytic activity">
    <reaction evidence="19">
        <text>L-alanyl-L-lysine(out) = L-alanyl-L-lysine(in)</text>
        <dbReference type="Rhea" id="RHEA:79415"/>
        <dbReference type="ChEBI" id="CHEBI:192470"/>
    </reaction>
</comment>
<dbReference type="PANTHER" id="PTHR23512">
    <property type="entry name" value="MAJOR FACILITATOR SUPERFAMILY DOMAIN-CONTAINING PROTEIN 1"/>
    <property type="match status" value="1"/>
</dbReference>
<comment type="catalytic activity">
    <reaction evidence="13">
        <text>L-alpha-aminoacyl-L-lysine(out) = L-alpha-aminoacyl-L-lysine(in)</text>
        <dbReference type="Rhea" id="RHEA:79383"/>
        <dbReference type="ChEBI" id="CHEBI:229966"/>
    </reaction>
</comment>
<feature type="transmembrane region" description="Helical" evidence="25">
    <location>
        <begin position="229"/>
        <end position="252"/>
    </location>
</feature>
<evidence type="ECO:0000256" key="14">
    <source>
        <dbReference type="ARBA" id="ARBA00044898"/>
    </source>
</evidence>
<evidence type="ECO:0000256" key="16">
    <source>
        <dbReference type="ARBA" id="ARBA00044900"/>
    </source>
</evidence>
<evidence type="ECO:0000256" key="17">
    <source>
        <dbReference type="ARBA" id="ARBA00044903"/>
    </source>
</evidence>
<dbReference type="AlphaFoldDB" id="A0A210QIF7"/>
<comment type="catalytic activity">
    <reaction evidence="15">
        <text>L-arginyl-L-alpha-amino acid(out) = L-arginyl-L-alpha-amino acid(in)</text>
        <dbReference type="Rhea" id="RHEA:79371"/>
        <dbReference type="ChEBI" id="CHEBI:84315"/>
    </reaction>
</comment>
<dbReference type="Proteomes" id="UP000242188">
    <property type="component" value="Unassembled WGS sequence"/>
</dbReference>
<keyword evidence="3" id="KW-0813">Transport</keyword>
<comment type="catalytic activity">
    <reaction evidence="20">
        <text>L-lysyl-glycine(out) = L-lysyl-glycine(in)</text>
        <dbReference type="Rhea" id="RHEA:79407"/>
        <dbReference type="ChEBI" id="CHEBI:191202"/>
    </reaction>
</comment>
<dbReference type="PANTHER" id="PTHR23512:SF3">
    <property type="entry name" value="MAJOR FACILITATOR SUPERFAMILY DOMAIN-CONTAINING PROTEIN 1"/>
    <property type="match status" value="1"/>
</dbReference>
<feature type="transmembrane region" description="Helical" evidence="25">
    <location>
        <begin position="116"/>
        <end position="136"/>
    </location>
</feature>
<evidence type="ECO:0000256" key="2">
    <source>
        <dbReference type="ARBA" id="ARBA00008335"/>
    </source>
</evidence>
<sequence>MADNYGQLCKSFILCMISSIQHLAQWQTITDRSHPPSGSNNMSNQTNCKVCLGLGEVRYNALFSVLRWTAAIFSLPAGFIIDRIGNSRSAILLSLMPLLGSVLFAIGAMPHGPTTLSMYLLMVAGRGILAVGDGTLRVLQARVVAHCFPGATLVPVAFGTVGLVGQSLGYCVTPIIAAAVGLRVSIWLGTVACGFSFMCAVGLVLLLQEQKPLEADDYEKNTIPTLKDIHTLPTIFWLFILTMACIQVPWICKQTNLPDFLELRYGMTVTEAGYIAGVPSFVMLSTPVVSIFLKYIDCHGVVLTAALIWMTSLYVLLGFCPAIPPIILAIADGIGYTIYSMIMWQLLVVISPAAFVGTLGGIFYLVRHLTTALILLAAGYILQKPEQTDVKGALNSYKHFFLMLILMASSSVVLVVMMNVLDFRVACAFNSRIGRWRKSNMESTELLSGIQLPTTYTETMDHTSN</sequence>
<keyword evidence="7" id="KW-0458">Lysosome</keyword>
<evidence type="ECO:0000256" key="15">
    <source>
        <dbReference type="ARBA" id="ARBA00044899"/>
    </source>
</evidence>
<evidence type="ECO:0000256" key="3">
    <source>
        <dbReference type="ARBA" id="ARBA00022448"/>
    </source>
</evidence>
<dbReference type="Gene3D" id="1.20.1250.20">
    <property type="entry name" value="MFS general substrate transporter like domains"/>
    <property type="match status" value="1"/>
</dbReference>
<dbReference type="OrthoDB" id="424834at2759"/>
<evidence type="ECO:0000313" key="27">
    <source>
        <dbReference type="Proteomes" id="UP000242188"/>
    </source>
</evidence>
<evidence type="ECO:0000256" key="11">
    <source>
        <dbReference type="ARBA" id="ARBA00044884"/>
    </source>
</evidence>
<name>A0A210QIF7_MIZYE</name>
<reference evidence="26 27" key="1">
    <citation type="journal article" date="2017" name="Nat. Ecol. Evol.">
        <title>Scallop genome provides insights into evolution of bilaterian karyotype and development.</title>
        <authorList>
            <person name="Wang S."/>
            <person name="Zhang J."/>
            <person name="Jiao W."/>
            <person name="Li J."/>
            <person name="Xun X."/>
            <person name="Sun Y."/>
            <person name="Guo X."/>
            <person name="Huan P."/>
            <person name="Dong B."/>
            <person name="Zhang L."/>
            <person name="Hu X."/>
            <person name="Sun X."/>
            <person name="Wang J."/>
            <person name="Zhao C."/>
            <person name="Wang Y."/>
            <person name="Wang D."/>
            <person name="Huang X."/>
            <person name="Wang R."/>
            <person name="Lv J."/>
            <person name="Li Y."/>
            <person name="Zhang Z."/>
            <person name="Liu B."/>
            <person name="Lu W."/>
            <person name="Hui Y."/>
            <person name="Liang J."/>
            <person name="Zhou Z."/>
            <person name="Hou R."/>
            <person name="Li X."/>
            <person name="Liu Y."/>
            <person name="Li H."/>
            <person name="Ning X."/>
            <person name="Lin Y."/>
            <person name="Zhao L."/>
            <person name="Xing Q."/>
            <person name="Dou J."/>
            <person name="Li Y."/>
            <person name="Mao J."/>
            <person name="Guo H."/>
            <person name="Dou H."/>
            <person name="Li T."/>
            <person name="Mu C."/>
            <person name="Jiang W."/>
            <person name="Fu Q."/>
            <person name="Fu X."/>
            <person name="Miao Y."/>
            <person name="Liu J."/>
            <person name="Yu Q."/>
            <person name="Li R."/>
            <person name="Liao H."/>
            <person name="Li X."/>
            <person name="Kong Y."/>
            <person name="Jiang Z."/>
            <person name="Chourrout D."/>
            <person name="Li R."/>
            <person name="Bao Z."/>
        </authorList>
    </citation>
    <scope>NUCLEOTIDE SEQUENCE [LARGE SCALE GENOMIC DNA]</scope>
    <source>
        <strain evidence="26 27">PY_sf001</strain>
    </source>
</reference>
<evidence type="ECO:0000256" key="25">
    <source>
        <dbReference type="SAM" id="Phobius"/>
    </source>
</evidence>
<comment type="similarity">
    <text evidence="2">Belongs to the major facilitator superfamily.</text>
</comment>
<dbReference type="InterPro" id="IPR036259">
    <property type="entry name" value="MFS_trans_sf"/>
</dbReference>
<feature type="transmembrane region" description="Helical" evidence="25">
    <location>
        <begin position="184"/>
        <end position="208"/>
    </location>
</feature>
<dbReference type="Pfam" id="PF07690">
    <property type="entry name" value="MFS_1"/>
    <property type="match status" value="1"/>
</dbReference>
<evidence type="ECO:0000256" key="13">
    <source>
        <dbReference type="ARBA" id="ARBA00044893"/>
    </source>
</evidence>
<evidence type="ECO:0000256" key="8">
    <source>
        <dbReference type="ARBA" id="ARBA00044876"/>
    </source>
</evidence>
<evidence type="ECO:0000256" key="22">
    <source>
        <dbReference type="ARBA" id="ARBA00045018"/>
    </source>
</evidence>
<evidence type="ECO:0000256" key="24">
    <source>
        <dbReference type="ARBA" id="ARBA00046376"/>
    </source>
</evidence>
<comment type="catalytic activity">
    <reaction evidence="11">
        <text>L-alpha-aminoacyl-L-histidine(out) = L-alpha-aminoacyl-L-histidine(in)</text>
        <dbReference type="Rhea" id="RHEA:79375"/>
        <dbReference type="ChEBI" id="CHEBI:229967"/>
    </reaction>
</comment>
<dbReference type="GO" id="GO:0005765">
    <property type="term" value="C:lysosomal membrane"/>
    <property type="evidence" value="ECO:0007669"/>
    <property type="project" value="UniProtKB-SubCell"/>
</dbReference>
<comment type="catalytic activity">
    <reaction evidence="18">
        <text>L-histidyl-L-alpha-amino acid(out) = L-histidyl-L-alpha-amino acid(in)</text>
        <dbReference type="Rhea" id="RHEA:79379"/>
        <dbReference type="ChEBI" id="CHEBI:229964"/>
    </reaction>
</comment>
<comment type="subcellular location">
    <subcellularLocation>
        <location evidence="1">Lysosome membrane</location>
        <topology evidence="1">Multi-pass membrane protein</topology>
    </subcellularLocation>
</comment>
<comment type="catalytic activity">
    <reaction evidence="16">
        <text>L-lysyl-L-lysine(out) = L-lysyl-L-lysine(in)</text>
        <dbReference type="Rhea" id="RHEA:79403"/>
        <dbReference type="ChEBI" id="CHEBI:229956"/>
    </reaction>
</comment>
<evidence type="ECO:0000256" key="18">
    <source>
        <dbReference type="ARBA" id="ARBA00044912"/>
    </source>
</evidence>
<feature type="transmembrane region" description="Helical" evidence="25">
    <location>
        <begin position="272"/>
        <end position="293"/>
    </location>
</feature>
<feature type="transmembrane region" description="Helical" evidence="25">
    <location>
        <begin position="336"/>
        <end position="355"/>
    </location>
</feature>
<feature type="transmembrane region" description="Helical" evidence="25">
    <location>
        <begin position="305"/>
        <end position="330"/>
    </location>
</feature>
<feature type="transmembrane region" description="Helical" evidence="25">
    <location>
        <begin position="401"/>
        <end position="421"/>
    </location>
</feature>
<keyword evidence="6 25" id="KW-0472">Membrane</keyword>
<evidence type="ECO:0000256" key="19">
    <source>
        <dbReference type="ARBA" id="ARBA00044919"/>
    </source>
</evidence>
<keyword evidence="5 25" id="KW-1133">Transmembrane helix</keyword>
<comment type="catalytic activity">
    <reaction evidence="9">
        <text>L-histidyl-glycine(out) = L-histidyl-glycine(in)</text>
        <dbReference type="Rhea" id="RHEA:79395"/>
        <dbReference type="ChEBI" id="CHEBI:229957"/>
    </reaction>
</comment>
<evidence type="ECO:0000256" key="5">
    <source>
        <dbReference type="ARBA" id="ARBA00022989"/>
    </source>
</evidence>
<comment type="catalytic activity">
    <reaction evidence="17">
        <text>L-arginyl-glycine(out) = L-arginyl-glycine(in)</text>
        <dbReference type="Rhea" id="RHEA:79391"/>
        <dbReference type="ChEBI" id="CHEBI:229955"/>
    </reaction>
</comment>
<proteinExistence type="inferred from homology"/>
<evidence type="ECO:0000256" key="23">
    <source>
        <dbReference type="ARBA" id="ARBA00045709"/>
    </source>
</evidence>
<accession>A0A210QIF7</accession>
<comment type="catalytic activity">
    <reaction evidence="12">
        <text>L-lysyl-L-alpha-amino acid(out) = L-lysyl-L-alpha-amino acid(in)</text>
        <dbReference type="Rhea" id="RHEA:79387"/>
        <dbReference type="ChEBI" id="CHEBI:229965"/>
    </reaction>
</comment>
<comment type="catalytic activity">
    <reaction evidence="14">
        <text>L-aspartyl-L-lysine(out) = L-aspartyl-L-lysine(in)</text>
        <dbReference type="Rhea" id="RHEA:79411"/>
        <dbReference type="ChEBI" id="CHEBI:229953"/>
    </reaction>
</comment>
<dbReference type="InterPro" id="IPR052187">
    <property type="entry name" value="MFSD1"/>
</dbReference>
<evidence type="ECO:0000313" key="26">
    <source>
        <dbReference type="EMBL" id="OWF48466.1"/>
    </source>
</evidence>
<organism evidence="26 27">
    <name type="scientific">Mizuhopecten yessoensis</name>
    <name type="common">Japanese scallop</name>
    <name type="synonym">Patinopecten yessoensis</name>
    <dbReference type="NCBI Taxonomy" id="6573"/>
    <lineage>
        <taxon>Eukaryota</taxon>
        <taxon>Metazoa</taxon>
        <taxon>Spiralia</taxon>
        <taxon>Lophotrochozoa</taxon>
        <taxon>Mollusca</taxon>
        <taxon>Bivalvia</taxon>
        <taxon>Autobranchia</taxon>
        <taxon>Pteriomorphia</taxon>
        <taxon>Pectinida</taxon>
        <taxon>Pectinoidea</taxon>
        <taxon>Pectinidae</taxon>
        <taxon>Mizuhopecten</taxon>
    </lineage>
</organism>
<comment type="catalytic activity">
    <reaction evidence="10">
        <text>L-alpha-aminoacyl-L-arginine(out) = L-alpha-aminoacyl-L-arginine(in)</text>
        <dbReference type="Rhea" id="RHEA:79367"/>
        <dbReference type="ChEBI" id="CHEBI:229968"/>
    </reaction>
</comment>
<comment type="catalytic activity">
    <reaction evidence="8">
        <text>L-lysyl-L-alanine(out) = L-lysyl-L-alanine(in)</text>
        <dbReference type="Rhea" id="RHEA:79399"/>
        <dbReference type="ChEBI" id="CHEBI:229954"/>
    </reaction>
</comment>
<evidence type="ECO:0000256" key="6">
    <source>
        <dbReference type="ARBA" id="ARBA00023136"/>
    </source>
</evidence>
<protein>
    <recommendedName>
        <fullName evidence="21">Lysosomal dipeptide transporter MFSD1</fullName>
    </recommendedName>
    <alternativeName>
        <fullName evidence="22">Major facilitator superfamily domain-containing protein 1</fullName>
    </alternativeName>
</protein>
<keyword evidence="27" id="KW-1185">Reference proteome</keyword>
<evidence type="ECO:0000256" key="7">
    <source>
        <dbReference type="ARBA" id="ARBA00023228"/>
    </source>
</evidence>
<comment type="function">
    <text evidence="23">Lysosomal dipeptide uniporter that selectively exports lysine, arginine or histidine-containing dipeptides with a net positive charge from the lysosome lumen into the cytosol. Could play a role in a specific type of protein O-glycosylation indirectly regulating macrophages migration and tissue invasion. Also essential for liver homeostasis.</text>
</comment>
<keyword evidence="4 25" id="KW-0812">Transmembrane</keyword>
<evidence type="ECO:0000256" key="12">
    <source>
        <dbReference type="ARBA" id="ARBA00044891"/>
    </source>
</evidence>
<dbReference type="EMBL" id="NEDP02003531">
    <property type="protein sequence ID" value="OWF48466.1"/>
    <property type="molecule type" value="Genomic_DNA"/>
</dbReference>
<comment type="subunit">
    <text evidence="24">Homodimer. Interacts with lysosomal protein GLMP (via lumenal domain); the interaction starts while both proteins are still in the endoplasmic reticulum and is required for stabilization of MFSD1 in lysosomes but has no direct effect on its targeting to lysosomes or transporter activity.</text>
</comment>
<evidence type="ECO:0000256" key="21">
    <source>
        <dbReference type="ARBA" id="ARBA00044985"/>
    </source>
</evidence>
<dbReference type="InterPro" id="IPR011701">
    <property type="entry name" value="MFS"/>
</dbReference>